<evidence type="ECO:0000256" key="2">
    <source>
        <dbReference type="ARBA" id="ARBA00023239"/>
    </source>
</evidence>
<comment type="caution">
    <text evidence="4">The sequence shown here is derived from an EMBL/GenBank/DDBJ whole genome shotgun (WGS) entry which is preliminary data.</text>
</comment>
<dbReference type="Proteomes" id="UP001642484">
    <property type="component" value="Unassembled WGS sequence"/>
</dbReference>
<accession>A0ABP0LYR6</accession>
<proteinExistence type="predicted"/>
<name>A0ABP0LYR6_9DINO</name>
<feature type="transmembrane region" description="Helical" evidence="3">
    <location>
        <begin position="331"/>
        <end position="352"/>
    </location>
</feature>
<keyword evidence="3" id="KW-1133">Transmembrane helix</keyword>
<gene>
    <name evidence="4" type="ORF">CCMP2556_LOCUS23170</name>
</gene>
<dbReference type="Gene3D" id="3.10.490.10">
    <property type="entry name" value="Gamma-glutamyl cyclotransferase-like"/>
    <property type="match status" value="1"/>
</dbReference>
<evidence type="ECO:0000313" key="4">
    <source>
        <dbReference type="EMBL" id="CAK9043881.1"/>
    </source>
</evidence>
<evidence type="ECO:0000256" key="1">
    <source>
        <dbReference type="ARBA" id="ARBA00012346"/>
    </source>
</evidence>
<dbReference type="PANTHER" id="PTHR12935:SF0">
    <property type="entry name" value="GAMMA-GLUTAMYLCYCLOTRANSFERASE"/>
    <property type="match status" value="1"/>
</dbReference>
<keyword evidence="2" id="KW-0456">Lyase</keyword>
<dbReference type="CDD" id="cd06661">
    <property type="entry name" value="GGCT_like"/>
    <property type="match status" value="1"/>
</dbReference>
<dbReference type="InterPro" id="IPR013024">
    <property type="entry name" value="GGCT-like"/>
</dbReference>
<keyword evidence="5" id="KW-1185">Reference proteome</keyword>
<dbReference type="EMBL" id="CAXAMN010014636">
    <property type="protein sequence ID" value="CAK9043881.1"/>
    <property type="molecule type" value="Genomic_DNA"/>
</dbReference>
<dbReference type="EC" id="4.3.2.9" evidence="1"/>
<organism evidence="4 5">
    <name type="scientific">Durusdinium trenchii</name>
    <dbReference type="NCBI Taxonomy" id="1381693"/>
    <lineage>
        <taxon>Eukaryota</taxon>
        <taxon>Sar</taxon>
        <taxon>Alveolata</taxon>
        <taxon>Dinophyceae</taxon>
        <taxon>Suessiales</taxon>
        <taxon>Symbiodiniaceae</taxon>
        <taxon>Durusdinium</taxon>
    </lineage>
</organism>
<evidence type="ECO:0000256" key="3">
    <source>
        <dbReference type="SAM" id="Phobius"/>
    </source>
</evidence>
<reference evidence="4 5" key="1">
    <citation type="submission" date="2024-02" db="EMBL/GenBank/DDBJ databases">
        <authorList>
            <person name="Chen Y."/>
            <person name="Shah S."/>
            <person name="Dougan E. K."/>
            <person name="Thang M."/>
            <person name="Chan C."/>
        </authorList>
    </citation>
    <scope>NUCLEOTIDE SEQUENCE [LARGE SCALE GENOMIC DNA]</scope>
</reference>
<sequence>MMRSVRRWHVQPGVHAFALLVGVLLGRNAPTMVEPLSRGSDRAWNFAFGSNMVPSTRQRRRLEPSRTVPAVVQGWELHFSLPGIPYIEPAFAALRPSNVSTHGVCLELDKENWLRLLVSEGVFRPDEANAMKRASLQEVLELAAKPTATFGYRLLPLQACSYGRSAAGAASPGTGPGLVAYAFVDAQLEGAPPLLPPSRRYWGLLRAGARQHGLDRSYRDYLYSLPRYVPSPLSAAALPTVLSASAAKGLEGLVEASRAGRLVDLAARDPRGEAWPTLDGLAFLGTGTLVIGPDCAAWSRFCTTSRETLLSSMRELVGEARAHCLSGWSRGWDRLFCFSFLFVCFCVFSVSFF</sequence>
<keyword evidence="3" id="KW-0472">Membrane</keyword>
<evidence type="ECO:0000313" key="5">
    <source>
        <dbReference type="Proteomes" id="UP001642484"/>
    </source>
</evidence>
<keyword evidence="3" id="KW-0812">Transmembrane</keyword>
<protein>
    <recommendedName>
        <fullName evidence="1">gamma-glutamylcyclotransferase</fullName>
        <ecNumber evidence="1">4.3.2.9</ecNumber>
    </recommendedName>
</protein>
<dbReference type="PANTHER" id="PTHR12935">
    <property type="entry name" value="GAMMA-GLUTAMYLCYCLOTRANSFERASE"/>
    <property type="match status" value="1"/>
</dbReference>
<dbReference type="InterPro" id="IPR017939">
    <property type="entry name" value="G-Glutamylcylcotransferase"/>
</dbReference>